<dbReference type="OMA" id="EEIEWYS"/>
<name>A0A832T4Y7_PYRHR</name>
<keyword evidence="1" id="KW-0472">Membrane</keyword>
<feature type="transmembrane region" description="Helical" evidence="1">
    <location>
        <begin position="36"/>
        <end position="61"/>
    </location>
</feature>
<sequence>MLYEEVVSSRLLNLILGIVLLPILVLMIALRNQPEALKILGIEALVVSIILMDASAIKITIDEESIRIRGRLGILLRKTVRIEEIEGYSIGKHWMSCQSRGAILHFTVPAKGCILLKRRKGITVSFSTNNPEEVGNILSMLGVPKIIL</sequence>
<dbReference type="Proteomes" id="UP000617544">
    <property type="component" value="Unassembled WGS sequence"/>
</dbReference>
<comment type="caution">
    <text evidence="2">The sequence shown here is derived from an EMBL/GenBank/DDBJ whole genome shotgun (WGS) entry which is preliminary data.</text>
</comment>
<evidence type="ECO:0000313" key="3">
    <source>
        <dbReference type="Proteomes" id="UP000617544"/>
    </source>
</evidence>
<dbReference type="AlphaFoldDB" id="A0A832T4Y7"/>
<proteinExistence type="predicted"/>
<accession>A0A832T4Y7</accession>
<evidence type="ECO:0008006" key="4">
    <source>
        <dbReference type="Google" id="ProtNLM"/>
    </source>
</evidence>
<dbReference type="GeneID" id="1443684"/>
<keyword evidence="1" id="KW-0812">Transmembrane</keyword>
<dbReference type="EMBL" id="DUJN01000002">
    <property type="protein sequence ID" value="HII60361.1"/>
    <property type="molecule type" value="Genomic_DNA"/>
</dbReference>
<protein>
    <recommendedName>
        <fullName evidence="4">Bacterial Pleckstrin homology domain-containing protein</fullName>
    </recommendedName>
</protein>
<evidence type="ECO:0000313" key="2">
    <source>
        <dbReference type="EMBL" id="HII60361.1"/>
    </source>
</evidence>
<dbReference type="RefSeq" id="WP_048053591.1">
    <property type="nucleotide sequence ID" value="NZ_DUJN01000002.1"/>
</dbReference>
<reference evidence="2" key="1">
    <citation type="journal article" date="2020" name="bioRxiv">
        <title>A rank-normalized archaeal taxonomy based on genome phylogeny resolves widespread incomplete and uneven classifications.</title>
        <authorList>
            <person name="Rinke C."/>
            <person name="Chuvochina M."/>
            <person name="Mussig A.J."/>
            <person name="Chaumeil P.-A."/>
            <person name="Waite D.W."/>
            <person name="Whitman W.B."/>
            <person name="Parks D.H."/>
            <person name="Hugenholtz P."/>
        </authorList>
    </citation>
    <scope>NUCLEOTIDE SEQUENCE</scope>
    <source>
        <strain evidence="2">UBA8834</strain>
    </source>
</reference>
<evidence type="ECO:0000256" key="1">
    <source>
        <dbReference type="SAM" id="Phobius"/>
    </source>
</evidence>
<feature type="transmembrane region" description="Helical" evidence="1">
    <location>
        <begin position="12"/>
        <end position="30"/>
    </location>
</feature>
<keyword evidence="1" id="KW-1133">Transmembrane helix</keyword>
<gene>
    <name evidence="2" type="ORF">HA331_01115</name>
</gene>
<organism evidence="2 3">
    <name type="scientific">Pyrococcus horikoshii</name>
    <dbReference type="NCBI Taxonomy" id="53953"/>
    <lineage>
        <taxon>Archaea</taxon>
        <taxon>Methanobacteriati</taxon>
        <taxon>Methanobacteriota</taxon>
        <taxon>Thermococci</taxon>
        <taxon>Thermococcales</taxon>
        <taxon>Thermococcaceae</taxon>
        <taxon>Pyrococcus</taxon>
    </lineage>
</organism>